<evidence type="ECO:0000313" key="8">
    <source>
        <dbReference type="Proteomes" id="UP000198935"/>
    </source>
</evidence>
<comment type="similarity">
    <text evidence="2 6">Belongs to the FliS family.</text>
</comment>
<keyword evidence="5" id="KW-0143">Chaperone</keyword>
<dbReference type="PIRSF" id="PIRSF039090">
    <property type="entry name" value="Flis"/>
    <property type="match status" value="1"/>
</dbReference>
<accession>A0A1H3L2U0</accession>
<dbReference type="Gene3D" id="1.20.120.340">
    <property type="entry name" value="Flagellar protein FliS"/>
    <property type="match status" value="1"/>
</dbReference>
<keyword evidence="4 6" id="KW-1005">Bacterial flagellum biogenesis</keyword>
<dbReference type="PANTHER" id="PTHR34773">
    <property type="entry name" value="FLAGELLAR SECRETION CHAPERONE FLIS"/>
    <property type="match status" value="1"/>
</dbReference>
<evidence type="ECO:0000256" key="2">
    <source>
        <dbReference type="ARBA" id="ARBA00008787"/>
    </source>
</evidence>
<organism evidence="7 8">
    <name type="scientific">Evansella caseinilytica</name>
    <dbReference type="NCBI Taxonomy" id="1503961"/>
    <lineage>
        <taxon>Bacteria</taxon>
        <taxon>Bacillati</taxon>
        <taxon>Bacillota</taxon>
        <taxon>Bacilli</taxon>
        <taxon>Bacillales</taxon>
        <taxon>Bacillaceae</taxon>
        <taxon>Evansella</taxon>
    </lineage>
</organism>
<keyword evidence="7" id="KW-0282">Flagellum</keyword>
<sequence>MISKEALHKKSPQEITGLLYEACLTNLEDAQVAVKNKDYVKANGHLQKAGDIVHRLGAGINYEAGIIADQLDAVYNYMADRIVEANITKDAAIIDDVIRHLETITSAWQEAMKENQDKQTKEVKQKVNLYEQNSMYE</sequence>
<evidence type="ECO:0000256" key="5">
    <source>
        <dbReference type="ARBA" id="ARBA00023186"/>
    </source>
</evidence>
<evidence type="ECO:0000313" key="7">
    <source>
        <dbReference type="EMBL" id="SDY58224.1"/>
    </source>
</evidence>
<dbReference type="GO" id="GO:0005829">
    <property type="term" value="C:cytosol"/>
    <property type="evidence" value="ECO:0007669"/>
    <property type="project" value="UniProtKB-SubCell"/>
</dbReference>
<name>A0A1H3L2U0_9BACI</name>
<dbReference type="AlphaFoldDB" id="A0A1H3L2U0"/>
<dbReference type="InterPro" id="IPR003713">
    <property type="entry name" value="FliS"/>
</dbReference>
<protein>
    <recommendedName>
        <fullName evidence="6">Flagellar secretion chaperone FliS</fullName>
    </recommendedName>
</protein>
<keyword evidence="7" id="KW-0966">Cell projection</keyword>
<keyword evidence="7" id="KW-0969">Cilium</keyword>
<gene>
    <name evidence="7" type="ORF">SAMN05421736_102327</name>
</gene>
<proteinExistence type="inferred from homology"/>
<dbReference type="EMBL" id="FNPI01000002">
    <property type="protein sequence ID" value="SDY58224.1"/>
    <property type="molecule type" value="Genomic_DNA"/>
</dbReference>
<dbReference type="OrthoDB" id="9792010at2"/>
<dbReference type="SUPFAM" id="SSF101116">
    <property type="entry name" value="Flagellar export chaperone FliS"/>
    <property type="match status" value="1"/>
</dbReference>
<reference evidence="8" key="1">
    <citation type="submission" date="2016-10" db="EMBL/GenBank/DDBJ databases">
        <authorList>
            <person name="Varghese N."/>
            <person name="Submissions S."/>
        </authorList>
    </citation>
    <scope>NUCLEOTIDE SEQUENCE [LARGE SCALE GENOMIC DNA]</scope>
    <source>
        <strain evidence="8">SP</strain>
    </source>
</reference>
<dbReference type="STRING" id="1503961.SAMN05421736_102327"/>
<evidence type="ECO:0000256" key="6">
    <source>
        <dbReference type="PIRNR" id="PIRNR039090"/>
    </source>
</evidence>
<keyword evidence="3 6" id="KW-0963">Cytoplasm</keyword>
<dbReference type="InterPro" id="IPR036584">
    <property type="entry name" value="FliS_sf"/>
</dbReference>
<dbReference type="Proteomes" id="UP000198935">
    <property type="component" value="Unassembled WGS sequence"/>
</dbReference>
<dbReference type="GO" id="GO:0071973">
    <property type="term" value="P:bacterial-type flagellum-dependent cell motility"/>
    <property type="evidence" value="ECO:0007669"/>
    <property type="project" value="TreeGrafter"/>
</dbReference>
<evidence type="ECO:0000256" key="4">
    <source>
        <dbReference type="ARBA" id="ARBA00022795"/>
    </source>
</evidence>
<keyword evidence="8" id="KW-1185">Reference proteome</keyword>
<evidence type="ECO:0000256" key="1">
    <source>
        <dbReference type="ARBA" id="ARBA00004514"/>
    </source>
</evidence>
<evidence type="ECO:0000256" key="3">
    <source>
        <dbReference type="ARBA" id="ARBA00022490"/>
    </source>
</evidence>
<dbReference type="CDD" id="cd16098">
    <property type="entry name" value="FliS"/>
    <property type="match status" value="1"/>
</dbReference>
<dbReference type="NCBIfam" id="TIGR00208">
    <property type="entry name" value="fliS"/>
    <property type="match status" value="1"/>
</dbReference>
<dbReference type="Pfam" id="PF02561">
    <property type="entry name" value="FliS"/>
    <property type="match status" value="1"/>
</dbReference>
<dbReference type="GO" id="GO:0044780">
    <property type="term" value="P:bacterial-type flagellum assembly"/>
    <property type="evidence" value="ECO:0007669"/>
    <property type="project" value="InterPro"/>
</dbReference>
<comment type="subcellular location">
    <subcellularLocation>
        <location evidence="1 6">Cytoplasm</location>
        <location evidence="1 6">Cytosol</location>
    </subcellularLocation>
</comment>
<dbReference type="PANTHER" id="PTHR34773:SF1">
    <property type="entry name" value="FLAGELLAR SECRETION CHAPERONE FLIS"/>
    <property type="match status" value="1"/>
</dbReference>